<dbReference type="OrthoDB" id="252464at2"/>
<evidence type="ECO:0000256" key="1">
    <source>
        <dbReference type="ARBA" id="ARBA00022801"/>
    </source>
</evidence>
<accession>A0A2T1C2U6</accession>
<feature type="domain" description="AB hydrolase-1" evidence="2">
    <location>
        <begin position="25"/>
        <end position="290"/>
    </location>
</feature>
<dbReference type="Gene3D" id="3.40.50.1820">
    <property type="entry name" value="alpha/beta hydrolase"/>
    <property type="match status" value="1"/>
</dbReference>
<dbReference type="InterPro" id="IPR000073">
    <property type="entry name" value="AB_hydrolase_1"/>
</dbReference>
<organism evidence="3 4">
    <name type="scientific">Merismopedia glauca CCAP 1448/3</name>
    <dbReference type="NCBI Taxonomy" id="1296344"/>
    <lineage>
        <taxon>Bacteria</taxon>
        <taxon>Bacillati</taxon>
        <taxon>Cyanobacteriota</taxon>
        <taxon>Cyanophyceae</taxon>
        <taxon>Synechococcales</taxon>
        <taxon>Merismopediaceae</taxon>
        <taxon>Merismopedia</taxon>
    </lineage>
</organism>
<protein>
    <submittedName>
        <fullName evidence="3">Alpha/beta hydrolase</fullName>
    </submittedName>
</protein>
<evidence type="ECO:0000313" key="4">
    <source>
        <dbReference type="Proteomes" id="UP000238762"/>
    </source>
</evidence>
<dbReference type="RefSeq" id="WP_106289096.1">
    <property type="nucleotide sequence ID" value="NZ_CAWNTC010000065.1"/>
</dbReference>
<dbReference type="InterPro" id="IPR050266">
    <property type="entry name" value="AB_hydrolase_sf"/>
</dbReference>
<evidence type="ECO:0000313" key="3">
    <source>
        <dbReference type="EMBL" id="PSB02467.1"/>
    </source>
</evidence>
<gene>
    <name evidence="3" type="ORF">C7B64_13050</name>
</gene>
<reference evidence="3 4" key="1">
    <citation type="submission" date="2018-02" db="EMBL/GenBank/DDBJ databases">
        <authorList>
            <person name="Cohen D.B."/>
            <person name="Kent A.D."/>
        </authorList>
    </citation>
    <scope>NUCLEOTIDE SEQUENCE [LARGE SCALE GENOMIC DNA]</scope>
    <source>
        <strain evidence="3 4">CCAP 1448/3</strain>
    </source>
</reference>
<dbReference type="EMBL" id="PVWJ01000059">
    <property type="protein sequence ID" value="PSB02467.1"/>
    <property type="molecule type" value="Genomic_DNA"/>
</dbReference>
<dbReference type="PANTHER" id="PTHR43798:SF31">
    <property type="entry name" value="AB HYDROLASE SUPERFAMILY PROTEIN YCLE"/>
    <property type="match status" value="1"/>
</dbReference>
<keyword evidence="4" id="KW-1185">Reference proteome</keyword>
<dbReference type="AlphaFoldDB" id="A0A2T1C2U6"/>
<proteinExistence type="predicted"/>
<dbReference type="PANTHER" id="PTHR43798">
    <property type="entry name" value="MONOACYLGLYCEROL LIPASE"/>
    <property type="match status" value="1"/>
</dbReference>
<name>A0A2T1C2U6_9CYAN</name>
<sequence>MAIIDILGVPHTYDLTPSSSTASQPTLVFVHGWLLSRHYWRPLIDRLVADYQCLAYDLRGFGHSQADEIESQGCWSENSNKTNPLDIEFTEICASRYTPSAYARDVGILLKELKIERAWLVGHSLGGTIALWAAHQLPEQVEGVICLNAGGGIYLKEAFEKFRAAGQQILRYRPRWLCYLPAIDVLLSITNVARPVPRVWGRQRVIDFVMAQGEAAVRTLLDSTTEAEVNRLPQLVSSLEQPVYFIAGAQDKMMEPQYVHHLASFHALFETSGQNVIEISDCGHLSMVEQPEAVATQIRQIIRLHQVLET</sequence>
<dbReference type="GO" id="GO:0016787">
    <property type="term" value="F:hydrolase activity"/>
    <property type="evidence" value="ECO:0007669"/>
    <property type="project" value="UniProtKB-KW"/>
</dbReference>
<dbReference type="SUPFAM" id="SSF53474">
    <property type="entry name" value="alpha/beta-Hydrolases"/>
    <property type="match status" value="1"/>
</dbReference>
<dbReference type="GO" id="GO:0016020">
    <property type="term" value="C:membrane"/>
    <property type="evidence" value="ECO:0007669"/>
    <property type="project" value="TreeGrafter"/>
</dbReference>
<dbReference type="InterPro" id="IPR029058">
    <property type="entry name" value="AB_hydrolase_fold"/>
</dbReference>
<evidence type="ECO:0000259" key="2">
    <source>
        <dbReference type="Pfam" id="PF00561"/>
    </source>
</evidence>
<dbReference type="Pfam" id="PF00561">
    <property type="entry name" value="Abhydrolase_1"/>
    <property type="match status" value="1"/>
</dbReference>
<reference evidence="3 4" key="2">
    <citation type="submission" date="2018-03" db="EMBL/GenBank/DDBJ databases">
        <title>The ancient ancestry and fast evolution of plastids.</title>
        <authorList>
            <person name="Moore K.R."/>
            <person name="Magnabosco C."/>
            <person name="Momper L."/>
            <person name="Gold D.A."/>
            <person name="Bosak T."/>
            <person name="Fournier G.P."/>
        </authorList>
    </citation>
    <scope>NUCLEOTIDE SEQUENCE [LARGE SCALE GENOMIC DNA]</scope>
    <source>
        <strain evidence="3 4">CCAP 1448/3</strain>
    </source>
</reference>
<comment type="caution">
    <text evidence="3">The sequence shown here is derived from an EMBL/GenBank/DDBJ whole genome shotgun (WGS) entry which is preliminary data.</text>
</comment>
<keyword evidence="1 3" id="KW-0378">Hydrolase</keyword>
<dbReference type="Proteomes" id="UP000238762">
    <property type="component" value="Unassembled WGS sequence"/>
</dbReference>